<accession>A0A6J7WGP8</accession>
<name>A0A6J7WGP8_9CAUD</name>
<protein>
    <submittedName>
        <fullName evidence="1">Uncharacterized protein</fullName>
    </submittedName>
</protein>
<organism evidence="1">
    <name type="scientific">uncultured Caudovirales phage</name>
    <dbReference type="NCBI Taxonomy" id="2100421"/>
    <lineage>
        <taxon>Viruses</taxon>
        <taxon>Duplodnaviria</taxon>
        <taxon>Heunggongvirae</taxon>
        <taxon>Uroviricota</taxon>
        <taxon>Caudoviricetes</taxon>
        <taxon>Peduoviridae</taxon>
        <taxon>Maltschvirus</taxon>
        <taxon>Maltschvirus maltsch</taxon>
    </lineage>
</organism>
<sequence>MDIDKLVDEVIANNDPIDVVDRLTDLGASMLGTEHEEIGLALLKVLKDAVDNRIKAFEMKAFELAVAEAESRGSTYWEFEEHIVH</sequence>
<proteinExistence type="predicted"/>
<evidence type="ECO:0000313" key="1">
    <source>
        <dbReference type="EMBL" id="CAB5214740.1"/>
    </source>
</evidence>
<reference evidence="1" key="1">
    <citation type="submission" date="2020-05" db="EMBL/GenBank/DDBJ databases">
        <authorList>
            <person name="Chiriac C."/>
            <person name="Salcher M."/>
            <person name="Ghai R."/>
            <person name="Kavagutti S V."/>
        </authorList>
    </citation>
    <scope>NUCLEOTIDE SEQUENCE</scope>
</reference>
<dbReference type="EMBL" id="LR798243">
    <property type="protein sequence ID" value="CAB5214740.1"/>
    <property type="molecule type" value="Genomic_DNA"/>
</dbReference>
<gene>
    <name evidence="1" type="ORF">UFOVP190_249</name>
</gene>